<name>A0ABD2Q6R9_9PLAT</name>
<evidence type="ECO:0008006" key="3">
    <source>
        <dbReference type="Google" id="ProtNLM"/>
    </source>
</evidence>
<dbReference type="Proteomes" id="UP001626550">
    <property type="component" value="Unassembled WGS sequence"/>
</dbReference>
<gene>
    <name evidence="1" type="ORF">Ciccas_006118</name>
</gene>
<evidence type="ECO:0000313" key="2">
    <source>
        <dbReference type="Proteomes" id="UP001626550"/>
    </source>
</evidence>
<organism evidence="1 2">
    <name type="scientific">Cichlidogyrus casuarinus</name>
    <dbReference type="NCBI Taxonomy" id="1844966"/>
    <lineage>
        <taxon>Eukaryota</taxon>
        <taxon>Metazoa</taxon>
        <taxon>Spiralia</taxon>
        <taxon>Lophotrochozoa</taxon>
        <taxon>Platyhelminthes</taxon>
        <taxon>Monogenea</taxon>
        <taxon>Monopisthocotylea</taxon>
        <taxon>Dactylogyridea</taxon>
        <taxon>Ancyrocephalidae</taxon>
        <taxon>Cichlidogyrus</taxon>
    </lineage>
</organism>
<proteinExistence type="predicted"/>
<accession>A0ABD2Q6R9</accession>
<protein>
    <recommendedName>
        <fullName evidence="3">EGF-like domain-containing protein</fullName>
    </recommendedName>
</protein>
<evidence type="ECO:0000313" key="1">
    <source>
        <dbReference type="EMBL" id="KAL3315254.1"/>
    </source>
</evidence>
<keyword evidence="2" id="KW-1185">Reference proteome</keyword>
<comment type="caution">
    <text evidence="1">The sequence shown here is derived from an EMBL/GenBank/DDBJ whole genome shotgun (WGS) entry which is preliminary data.</text>
</comment>
<feature type="non-terminal residue" evidence="1">
    <location>
        <position position="339"/>
    </location>
</feature>
<sequence length="339" mass="39537">MPSASKHYEISGYPPGLIGSKYLPLISIDRKKYPLTSSFFYYDYSVDQKKSEEISEFDDINSQALRMKENEKDQQICQKVGVPYSRCFSRWKLMLKMVPNLISWSQPEFTAEYEKLKVFLLPSSETFRMINVFSLCVEYAHNFDPRDSFFVKEICPNACSRKVHDFKEVALPRGYDSLHFSRHSLEKRSLPCAVKMAKTHQCKAEPYSSSFVDNVMRYWRFGFKCQCQSEAKGYAIPSYWNDQLKICEWDVNWLAVMQRRVSKNAVRVNLEENLSIKYWSVGYNPKYLESLKCDPENTEEILPTGKLNNEDKSINQPLYEAFGDGCVCKSGFHGKFCEK</sequence>
<dbReference type="EMBL" id="JBJKFK010000791">
    <property type="protein sequence ID" value="KAL3315254.1"/>
    <property type="molecule type" value="Genomic_DNA"/>
</dbReference>
<dbReference type="AlphaFoldDB" id="A0ABD2Q6R9"/>
<reference evidence="1 2" key="1">
    <citation type="submission" date="2024-11" db="EMBL/GenBank/DDBJ databases">
        <title>Adaptive evolution of stress response genes in parasites aligns with host niche diversity.</title>
        <authorList>
            <person name="Hahn C."/>
            <person name="Resl P."/>
        </authorList>
    </citation>
    <scope>NUCLEOTIDE SEQUENCE [LARGE SCALE GENOMIC DNA]</scope>
    <source>
        <strain evidence="1">EGGRZ-B1_66</strain>
        <tissue evidence="1">Body</tissue>
    </source>
</reference>